<dbReference type="AlphaFoldDB" id="A0A5J9V4E8"/>
<evidence type="ECO:0000256" key="2">
    <source>
        <dbReference type="SAM" id="SignalP"/>
    </source>
</evidence>
<organism evidence="3 4">
    <name type="scientific">Eragrostis curvula</name>
    <name type="common">weeping love grass</name>
    <dbReference type="NCBI Taxonomy" id="38414"/>
    <lineage>
        <taxon>Eukaryota</taxon>
        <taxon>Viridiplantae</taxon>
        <taxon>Streptophyta</taxon>
        <taxon>Embryophyta</taxon>
        <taxon>Tracheophyta</taxon>
        <taxon>Spermatophyta</taxon>
        <taxon>Magnoliopsida</taxon>
        <taxon>Liliopsida</taxon>
        <taxon>Poales</taxon>
        <taxon>Poaceae</taxon>
        <taxon>PACMAD clade</taxon>
        <taxon>Chloridoideae</taxon>
        <taxon>Eragrostideae</taxon>
        <taxon>Eragrostidinae</taxon>
        <taxon>Eragrostis</taxon>
    </lineage>
</organism>
<keyword evidence="4" id="KW-1185">Reference proteome</keyword>
<sequence>MLCGLGMGLSSVLCGVGMGLVSALAEKTNLDIDALMRPESEPNVEWCDGAEHVLQAMAEIIPVDLSALLRPRCPAHSTSTSVFGASRATVGTRASRSDGPIDDDQISA</sequence>
<protein>
    <submittedName>
        <fullName evidence="3">Uncharacterized protein</fullName>
    </submittedName>
</protein>
<gene>
    <name evidence="3" type="ORF">EJB05_22436</name>
</gene>
<dbReference type="Proteomes" id="UP000324897">
    <property type="component" value="Chromosome 1"/>
</dbReference>
<feature type="region of interest" description="Disordered" evidence="1">
    <location>
        <begin position="76"/>
        <end position="108"/>
    </location>
</feature>
<keyword evidence="2" id="KW-0732">Signal</keyword>
<accession>A0A5J9V4E8</accession>
<dbReference type="Gramene" id="TVU30795">
    <property type="protein sequence ID" value="TVU30795"/>
    <property type="gene ID" value="EJB05_22436"/>
</dbReference>
<feature type="signal peptide" evidence="2">
    <location>
        <begin position="1"/>
        <end position="25"/>
    </location>
</feature>
<comment type="caution">
    <text evidence="3">The sequence shown here is derived from an EMBL/GenBank/DDBJ whole genome shotgun (WGS) entry which is preliminary data.</text>
</comment>
<name>A0A5J9V4E8_9POAL</name>
<reference evidence="3 4" key="1">
    <citation type="journal article" date="2019" name="Sci. Rep.">
        <title>A high-quality genome of Eragrostis curvula grass provides insights into Poaceae evolution and supports new strategies to enhance forage quality.</title>
        <authorList>
            <person name="Carballo J."/>
            <person name="Santos B.A.C.M."/>
            <person name="Zappacosta D."/>
            <person name="Garbus I."/>
            <person name="Selva J.P."/>
            <person name="Gallo C.A."/>
            <person name="Diaz A."/>
            <person name="Albertini E."/>
            <person name="Caccamo M."/>
            <person name="Echenique V."/>
        </authorList>
    </citation>
    <scope>NUCLEOTIDE SEQUENCE [LARGE SCALE GENOMIC DNA]</scope>
    <source>
        <strain evidence="4">cv. Victoria</strain>
        <tissue evidence="3">Leaf</tissue>
    </source>
</reference>
<feature type="chain" id="PRO_5023899395" evidence="2">
    <location>
        <begin position="26"/>
        <end position="108"/>
    </location>
</feature>
<evidence type="ECO:0000313" key="4">
    <source>
        <dbReference type="Proteomes" id="UP000324897"/>
    </source>
</evidence>
<evidence type="ECO:0000313" key="3">
    <source>
        <dbReference type="EMBL" id="TVU30795.1"/>
    </source>
</evidence>
<evidence type="ECO:0000256" key="1">
    <source>
        <dbReference type="SAM" id="MobiDB-lite"/>
    </source>
</evidence>
<dbReference type="EMBL" id="RWGY01000011">
    <property type="protein sequence ID" value="TVU30795.1"/>
    <property type="molecule type" value="Genomic_DNA"/>
</dbReference>
<proteinExistence type="predicted"/>